<protein>
    <submittedName>
        <fullName evidence="2">Uncharacterized protein</fullName>
    </submittedName>
</protein>
<comment type="caution">
    <text evidence="2">The sequence shown here is derived from an EMBL/GenBank/DDBJ whole genome shotgun (WGS) entry which is preliminary data.</text>
</comment>
<dbReference type="EMBL" id="JACGWJ010000007">
    <property type="protein sequence ID" value="KAL0409401.1"/>
    <property type="molecule type" value="Genomic_DNA"/>
</dbReference>
<accession>A0AAW2TWL9</accession>
<sequence length="51" mass="5108">MAHNKARDSSSLDVSEEVLRRGGSTTVPTTLGAGAKGVEVDPPLAGTGASR</sequence>
<dbReference type="AlphaFoldDB" id="A0AAW2TWL9"/>
<proteinExistence type="predicted"/>
<reference evidence="2" key="1">
    <citation type="submission" date="2020-06" db="EMBL/GenBank/DDBJ databases">
        <authorList>
            <person name="Li T."/>
            <person name="Hu X."/>
            <person name="Zhang T."/>
            <person name="Song X."/>
            <person name="Zhang H."/>
            <person name="Dai N."/>
            <person name="Sheng W."/>
            <person name="Hou X."/>
            <person name="Wei L."/>
        </authorList>
    </citation>
    <scope>NUCLEOTIDE SEQUENCE</scope>
    <source>
        <strain evidence="2">G02</strain>
        <tissue evidence="2">Leaf</tissue>
    </source>
</reference>
<evidence type="ECO:0000256" key="1">
    <source>
        <dbReference type="SAM" id="MobiDB-lite"/>
    </source>
</evidence>
<name>A0AAW2TWL9_SESRA</name>
<organism evidence="2">
    <name type="scientific">Sesamum radiatum</name>
    <name type="common">Black benniseed</name>
    <dbReference type="NCBI Taxonomy" id="300843"/>
    <lineage>
        <taxon>Eukaryota</taxon>
        <taxon>Viridiplantae</taxon>
        <taxon>Streptophyta</taxon>
        <taxon>Embryophyta</taxon>
        <taxon>Tracheophyta</taxon>
        <taxon>Spermatophyta</taxon>
        <taxon>Magnoliopsida</taxon>
        <taxon>eudicotyledons</taxon>
        <taxon>Gunneridae</taxon>
        <taxon>Pentapetalae</taxon>
        <taxon>asterids</taxon>
        <taxon>lamiids</taxon>
        <taxon>Lamiales</taxon>
        <taxon>Pedaliaceae</taxon>
        <taxon>Sesamum</taxon>
    </lineage>
</organism>
<reference evidence="2" key="2">
    <citation type="journal article" date="2024" name="Plant">
        <title>Genomic evolution and insights into agronomic trait innovations of Sesamum species.</title>
        <authorList>
            <person name="Miao H."/>
            <person name="Wang L."/>
            <person name="Qu L."/>
            <person name="Liu H."/>
            <person name="Sun Y."/>
            <person name="Le M."/>
            <person name="Wang Q."/>
            <person name="Wei S."/>
            <person name="Zheng Y."/>
            <person name="Lin W."/>
            <person name="Duan Y."/>
            <person name="Cao H."/>
            <person name="Xiong S."/>
            <person name="Wang X."/>
            <person name="Wei L."/>
            <person name="Li C."/>
            <person name="Ma Q."/>
            <person name="Ju M."/>
            <person name="Zhao R."/>
            <person name="Li G."/>
            <person name="Mu C."/>
            <person name="Tian Q."/>
            <person name="Mei H."/>
            <person name="Zhang T."/>
            <person name="Gao T."/>
            <person name="Zhang H."/>
        </authorList>
    </citation>
    <scope>NUCLEOTIDE SEQUENCE</scope>
    <source>
        <strain evidence="2">G02</strain>
    </source>
</reference>
<feature type="region of interest" description="Disordered" evidence="1">
    <location>
        <begin position="1"/>
        <end position="51"/>
    </location>
</feature>
<gene>
    <name evidence="2" type="ORF">Sradi_1874500</name>
</gene>
<evidence type="ECO:0000313" key="2">
    <source>
        <dbReference type="EMBL" id="KAL0409401.1"/>
    </source>
</evidence>
<feature type="compositionally biased region" description="Basic and acidic residues" evidence="1">
    <location>
        <begin position="1"/>
        <end position="10"/>
    </location>
</feature>